<proteinExistence type="predicted"/>
<accession>A0AA40GCW3</accession>
<dbReference type="EMBL" id="JAHYIQ010000001">
    <property type="protein sequence ID" value="KAK1135405.1"/>
    <property type="molecule type" value="Genomic_DNA"/>
</dbReference>
<sequence>MKDEKEESWLMRLPDACYCNYYPLGWSDITPILAGFRTLLCLTSESGRTSTLGAQPLAACASQCLELVVEEP</sequence>
<reference evidence="1" key="1">
    <citation type="submission" date="2021-10" db="EMBL/GenBank/DDBJ databases">
        <title>Melipona bicolor Genome sequencing and assembly.</title>
        <authorList>
            <person name="Araujo N.S."/>
            <person name="Arias M.C."/>
        </authorList>
    </citation>
    <scope>NUCLEOTIDE SEQUENCE</scope>
    <source>
        <strain evidence="1">USP_2M_L1-L4_2017</strain>
        <tissue evidence="1">Whole body</tissue>
    </source>
</reference>
<evidence type="ECO:0000313" key="1">
    <source>
        <dbReference type="EMBL" id="KAK1135405.1"/>
    </source>
</evidence>
<organism evidence="1 2">
    <name type="scientific">Melipona bicolor</name>
    <dbReference type="NCBI Taxonomy" id="60889"/>
    <lineage>
        <taxon>Eukaryota</taxon>
        <taxon>Metazoa</taxon>
        <taxon>Ecdysozoa</taxon>
        <taxon>Arthropoda</taxon>
        <taxon>Hexapoda</taxon>
        <taxon>Insecta</taxon>
        <taxon>Pterygota</taxon>
        <taxon>Neoptera</taxon>
        <taxon>Endopterygota</taxon>
        <taxon>Hymenoptera</taxon>
        <taxon>Apocrita</taxon>
        <taxon>Aculeata</taxon>
        <taxon>Apoidea</taxon>
        <taxon>Anthophila</taxon>
        <taxon>Apidae</taxon>
        <taxon>Melipona</taxon>
    </lineage>
</organism>
<comment type="caution">
    <text evidence="1">The sequence shown here is derived from an EMBL/GenBank/DDBJ whole genome shotgun (WGS) entry which is preliminary data.</text>
</comment>
<dbReference type="AlphaFoldDB" id="A0AA40GCW3"/>
<name>A0AA40GCW3_9HYME</name>
<gene>
    <name evidence="1" type="ORF">K0M31_000003</name>
</gene>
<keyword evidence="2" id="KW-1185">Reference proteome</keyword>
<dbReference type="Proteomes" id="UP001177670">
    <property type="component" value="Unassembled WGS sequence"/>
</dbReference>
<evidence type="ECO:0000313" key="2">
    <source>
        <dbReference type="Proteomes" id="UP001177670"/>
    </source>
</evidence>
<protein>
    <submittedName>
        <fullName evidence="1">Uncharacterized protein</fullName>
    </submittedName>
</protein>